<dbReference type="RefSeq" id="WP_172158537.1">
    <property type="nucleotide sequence ID" value="NZ_CP053564.1"/>
</dbReference>
<keyword evidence="1" id="KW-0812">Transmembrane</keyword>
<dbReference type="Pfam" id="PF13548">
    <property type="entry name" value="DUF4126"/>
    <property type="match status" value="1"/>
</dbReference>
<evidence type="ECO:0000256" key="1">
    <source>
        <dbReference type="SAM" id="Phobius"/>
    </source>
</evidence>
<dbReference type="EMBL" id="CP053564">
    <property type="protein sequence ID" value="QJY46793.1"/>
    <property type="molecule type" value="Genomic_DNA"/>
</dbReference>
<keyword evidence="1" id="KW-0472">Membrane</keyword>
<feature type="domain" description="DUF4126" evidence="2">
    <location>
        <begin position="7"/>
        <end position="172"/>
    </location>
</feature>
<dbReference type="AlphaFoldDB" id="A0A6M6JI05"/>
<organism evidence="3 4">
    <name type="scientific">Pseudonocardia broussonetiae</name>
    <dbReference type="NCBI Taxonomy" id="2736640"/>
    <lineage>
        <taxon>Bacteria</taxon>
        <taxon>Bacillati</taxon>
        <taxon>Actinomycetota</taxon>
        <taxon>Actinomycetes</taxon>
        <taxon>Pseudonocardiales</taxon>
        <taxon>Pseudonocardiaceae</taxon>
        <taxon>Pseudonocardia</taxon>
    </lineage>
</organism>
<reference evidence="3 4" key="1">
    <citation type="submission" date="2020-05" db="EMBL/GenBank/DDBJ databases">
        <authorList>
            <person name="Mo P."/>
        </authorList>
    </citation>
    <scope>NUCLEOTIDE SEQUENCE [LARGE SCALE GENOMIC DNA]</scope>
    <source>
        <strain evidence="3 4">Gen01</strain>
    </source>
</reference>
<sequence length="206" mass="21391">MELVPAVLASGWASGVNAYLCVVVLGVLGRFGGIEAVPEALTRTDVLVVAAVLYLLEFVTDKIPYVDSLWDAVSTAIRPTAGAVIGLLLAGDATSLEQAVLAASGGAAALVSHLVKGGLRLIVNTSPEPVTNIGVSLGEDVAVAGVATLVVVAPVVAFGIAAVLLVVGVILLVVLWRNVRRGYRRYRAWRERRTGSYYPKNTSASA</sequence>
<gene>
    <name evidence="3" type="ORF">HOP40_14015</name>
</gene>
<dbReference type="Proteomes" id="UP000505377">
    <property type="component" value="Chromosome"/>
</dbReference>
<evidence type="ECO:0000259" key="2">
    <source>
        <dbReference type="Pfam" id="PF13548"/>
    </source>
</evidence>
<evidence type="ECO:0000313" key="3">
    <source>
        <dbReference type="EMBL" id="QJY46793.1"/>
    </source>
</evidence>
<feature type="transmembrane region" description="Helical" evidence="1">
    <location>
        <begin position="143"/>
        <end position="176"/>
    </location>
</feature>
<feature type="transmembrane region" description="Helical" evidence="1">
    <location>
        <begin position="6"/>
        <end position="28"/>
    </location>
</feature>
<keyword evidence="4" id="KW-1185">Reference proteome</keyword>
<dbReference type="InterPro" id="IPR025196">
    <property type="entry name" value="DUF4126"/>
</dbReference>
<evidence type="ECO:0000313" key="4">
    <source>
        <dbReference type="Proteomes" id="UP000505377"/>
    </source>
</evidence>
<proteinExistence type="predicted"/>
<keyword evidence="1" id="KW-1133">Transmembrane helix</keyword>
<protein>
    <submittedName>
        <fullName evidence="3">DUF4126 domain-containing protein</fullName>
    </submittedName>
</protein>
<dbReference type="KEGG" id="pbro:HOP40_14015"/>
<accession>A0A6M6JI05</accession>
<name>A0A6M6JI05_9PSEU</name>